<accession>A0A8J5CWK8</accession>
<dbReference type="PROSITE" id="PS50858">
    <property type="entry name" value="BSD"/>
    <property type="match status" value="1"/>
</dbReference>
<evidence type="ECO:0000313" key="3">
    <source>
        <dbReference type="Proteomes" id="UP000734854"/>
    </source>
</evidence>
<dbReference type="SUPFAM" id="SSF140383">
    <property type="entry name" value="BSD domain-like"/>
    <property type="match status" value="1"/>
</dbReference>
<dbReference type="InterPro" id="IPR035925">
    <property type="entry name" value="BSD_dom_sf"/>
</dbReference>
<feature type="domain" description="BSD" evidence="1">
    <location>
        <begin position="177"/>
        <end position="232"/>
    </location>
</feature>
<dbReference type="SMART" id="SM00751">
    <property type="entry name" value="BSD"/>
    <property type="match status" value="1"/>
</dbReference>
<sequence length="234" mass="26423">MDLWQMAKGFAEEAAKRSQEISKEAARRSQELTVGAARFSQEFVSETAKKSKEIAAEAAKGADLIRSEALRAADQIKTLAVSMPVPSIPSTLIQESDVAAPPQLESELEKFGITKELREFVRGITIDTFRDFPMQGASKILSFSSRVLFSGRYQVSILPEFTTVISLDEPEMSDTPTVSNVRQDLNEWQARHAALLLSTVEVISKFRYELCPRYMKERKFWRIYFIIVNNHVAP</sequence>
<comment type="caution">
    <text evidence="2">The sequence shown here is derived from an EMBL/GenBank/DDBJ whole genome shotgun (WGS) entry which is preliminary data.</text>
</comment>
<dbReference type="PANTHER" id="PTHR31923">
    <property type="entry name" value="BSD DOMAIN-CONTAINING PROTEIN"/>
    <property type="match status" value="1"/>
</dbReference>
<evidence type="ECO:0000259" key="1">
    <source>
        <dbReference type="PROSITE" id="PS50858"/>
    </source>
</evidence>
<gene>
    <name evidence="2" type="ORF">ZIOFF_070259</name>
</gene>
<dbReference type="EMBL" id="JACMSC010000020">
    <property type="protein sequence ID" value="KAG6472781.1"/>
    <property type="molecule type" value="Genomic_DNA"/>
</dbReference>
<dbReference type="AlphaFoldDB" id="A0A8J5CWK8"/>
<dbReference type="InterPro" id="IPR005607">
    <property type="entry name" value="BSD_dom"/>
</dbReference>
<dbReference type="Gene3D" id="1.10.3970.10">
    <property type="entry name" value="BSD domain"/>
    <property type="match status" value="1"/>
</dbReference>
<proteinExistence type="predicted"/>
<name>A0A8J5CWK8_ZINOF</name>
<organism evidence="2 3">
    <name type="scientific">Zingiber officinale</name>
    <name type="common">Ginger</name>
    <name type="synonym">Amomum zingiber</name>
    <dbReference type="NCBI Taxonomy" id="94328"/>
    <lineage>
        <taxon>Eukaryota</taxon>
        <taxon>Viridiplantae</taxon>
        <taxon>Streptophyta</taxon>
        <taxon>Embryophyta</taxon>
        <taxon>Tracheophyta</taxon>
        <taxon>Spermatophyta</taxon>
        <taxon>Magnoliopsida</taxon>
        <taxon>Liliopsida</taxon>
        <taxon>Zingiberales</taxon>
        <taxon>Zingiberaceae</taxon>
        <taxon>Zingiber</taxon>
    </lineage>
</organism>
<dbReference type="PANTHER" id="PTHR31923:SF1">
    <property type="entry name" value="BSD DOMAIN-CONTAINING PROTEIN"/>
    <property type="match status" value="1"/>
</dbReference>
<keyword evidence="3" id="KW-1185">Reference proteome</keyword>
<evidence type="ECO:0000313" key="2">
    <source>
        <dbReference type="EMBL" id="KAG6472781.1"/>
    </source>
</evidence>
<protein>
    <recommendedName>
        <fullName evidence="1">BSD domain-containing protein</fullName>
    </recommendedName>
</protein>
<reference evidence="2 3" key="1">
    <citation type="submission" date="2020-08" db="EMBL/GenBank/DDBJ databases">
        <title>Plant Genome Project.</title>
        <authorList>
            <person name="Zhang R.-G."/>
        </authorList>
    </citation>
    <scope>NUCLEOTIDE SEQUENCE [LARGE SCALE GENOMIC DNA]</scope>
    <source>
        <tissue evidence="2">Rhizome</tissue>
    </source>
</reference>
<dbReference type="Proteomes" id="UP000734854">
    <property type="component" value="Unassembled WGS sequence"/>
</dbReference>
<dbReference type="Pfam" id="PF03909">
    <property type="entry name" value="BSD"/>
    <property type="match status" value="1"/>
</dbReference>